<dbReference type="Gene3D" id="3.90.350.10">
    <property type="entry name" value="Transposase Inhibitor Protein From Tn5, Chain A, domain 1"/>
    <property type="match status" value="1"/>
</dbReference>
<name>A0ABV6NMC8_9BACI</name>
<reference evidence="7 8" key="1">
    <citation type="submission" date="2024-09" db="EMBL/GenBank/DDBJ databases">
        <authorList>
            <person name="Sun Q."/>
            <person name="Mori K."/>
        </authorList>
    </citation>
    <scope>NUCLEOTIDE SEQUENCE [LARGE SCALE GENOMIC DNA]</scope>
    <source>
        <strain evidence="7 8">NCAIM B.02301</strain>
    </source>
</reference>
<evidence type="ECO:0000256" key="3">
    <source>
        <dbReference type="ARBA" id="ARBA00023125"/>
    </source>
</evidence>
<dbReference type="PANTHER" id="PTHR33258:SF1">
    <property type="entry name" value="TRANSPOSASE INSL FOR INSERTION SEQUENCE ELEMENT IS186A-RELATED"/>
    <property type="match status" value="1"/>
</dbReference>
<comment type="caution">
    <text evidence="7">The sequence shown here is derived from an EMBL/GenBank/DDBJ whole genome shotgun (WGS) entry which is preliminary data.</text>
</comment>
<evidence type="ECO:0000313" key="7">
    <source>
        <dbReference type="EMBL" id="MFC0561917.1"/>
    </source>
</evidence>
<keyword evidence="8" id="KW-1185">Reference proteome</keyword>
<evidence type="ECO:0000259" key="6">
    <source>
        <dbReference type="Pfam" id="PF14294"/>
    </source>
</evidence>
<keyword evidence="3" id="KW-0238">DNA-binding</keyword>
<evidence type="ECO:0000256" key="1">
    <source>
        <dbReference type="ARBA" id="ARBA00010075"/>
    </source>
</evidence>
<dbReference type="NCBIfam" id="NF033592">
    <property type="entry name" value="transpos_IS4_1"/>
    <property type="match status" value="1"/>
</dbReference>
<dbReference type="SUPFAM" id="SSF53098">
    <property type="entry name" value="Ribonuclease H-like"/>
    <property type="match status" value="1"/>
</dbReference>
<dbReference type="Pfam" id="PF14294">
    <property type="entry name" value="DUF4372"/>
    <property type="match status" value="1"/>
</dbReference>
<comment type="similarity">
    <text evidence="1">Belongs to the transposase 11 family.</text>
</comment>
<dbReference type="InterPro" id="IPR002559">
    <property type="entry name" value="Transposase_11"/>
</dbReference>
<evidence type="ECO:0000256" key="2">
    <source>
        <dbReference type="ARBA" id="ARBA00022578"/>
    </source>
</evidence>
<evidence type="ECO:0000256" key="4">
    <source>
        <dbReference type="ARBA" id="ARBA00023172"/>
    </source>
</evidence>
<evidence type="ECO:0000313" key="8">
    <source>
        <dbReference type="Proteomes" id="UP001589833"/>
    </source>
</evidence>
<dbReference type="PANTHER" id="PTHR33258">
    <property type="entry name" value="TRANSPOSASE INSL FOR INSERTION SEQUENCE ELEMENT IS186A-RELATED"/>
    <property type="match status" value="1"/>
</dbReference>
<dbReference type="RefSeq" id="WP_390187527.1">
    <property type="nucleotide sequence ID" value="NZ_JBHLTR010000090.1"/>
</dbReference>
<keyword evidence="2" id="KW-0815">Transposition</keyword>
<gene>
    <name evidence="7" type="ORF">ACFFH4_23830</name>
</gene>
<sequence length="322" mass="37452">MDKNTIKSTINELLKGIDEQTFSKLNNVIDLDKYVKKLTAYKFFQLLVLSQLKETESLTFLSKQVKDKKAYQLELALDTISTSQLSRKLGSLPPKIFEKIFHHLVLKVQAKIKQPTIIRDIGRLYVIDSTTMSMSLSQFPWATFRKTKAGIRLHLRVIVTKELIIPDKGVLLPAKHADRTQMSELIDIDSDAIHLFDRGYNDYKKFDEFCLQDVRFITRLKKNAQIEVLSEQVPDPESLIFRDQEVFLGNGQNGTKMIHPLRLVETKDREGNTVIIITNCFELSANEIGELYRYRWKIETFFKWMKQHLKIKSFYGKSENAV</sequence>
<dbReference type="InterPro" id="IPR047952">
    <property type="entry name" value="Transpos_IS4"/>
</dbReference>
<organism evidence="7 8">
    <name type="scientific">Halalkalibacter alkalisediminis</name>
    <dbReference type="NCBI Taxonomy" id="935616"/>
    <lineage>
        <taxon>Bacteria</taxon>
        <taxon>Bacillati</taxon>
        <taxon>Bacillota</taxon>
        <taxon>Bacilli</taxon>
        <taxon>Bacillales</taxon>
        <taxon>Bacillaceae</taxon>
        <taxon>Halalkalibacter</taxon>
    </lineage>
</organism>
<protein>
    <submittedName>
        <fullName evidence="7">IS4 family transposase</fullName>
    </submittedName>
</protein>
<accession>A0ABV6NMC8</accession>
<dbReference type="InterPro" id="IPR012337">
    <property type="entry name" value="RNaseH-like_sf"/>
</dbReference>
<dbReference type="Proteomes" id="UP001589833">
    <property type="component" value="Unassembled WGS sequence"/>
</dbReference>
<evidence type="ECO:0000259" key="5">
    <source>
        <dbReference type="Pfam" id="PF01609"/>
    </source>
</evidence>
<keyword evidence="4" id="KW-0233">DNA recombination</keyword>
<feature type="non-terminal residue" evidence="7">
    <location>
        <position position="322"/>
    </location>
</feature>
<dbReference type="InterPro" id="IPR025399">
    <property type="entry name" value="DUF4372"/>
</dbReference>
<feature type="domain" description="Transposase IS4-like" evidence="5">
    <location>
        <begin position="123"/>
        <end position="322"/>
    </location>
</feature>
<proteinExistence type="inferred from homology"/>
<dbReference type="EMBL" id="JBHLTR010000090">
    <property type="protein sequence ID" value="MFC0561917.1"/>
    <property type="molecule type" value="Genomic_DNA"/>
</dbReference>
<dbReference type="Pfam" id="PF01609">
    <property type="entry name" value="DDE_Tnp_1"/>
    <property type="match status" value="1"/>
</dbReference>
<feature type="domain" description="DUF4372" evidence="6">
    <location>
        <begin position="7"/>
        <end position="66"/>
    </location>
</feature>